<name>F8FPG6_PAEMK</name>
<proteinExistence type="predicted"/>
<organism evidence="1 2">
    <name type="scientific">Paenibacillus mucilaginosus (strain KNP414)</name>
    <dbReference type="NCBI Taxonomy" id="1036673"/>
    <lineage>
        <taxon>Bacteria</taxon>
        <taxon>Bacillati</taxon>
        <taxon>Bacillota</taxon>
        <taxon>Bacilli</taxon>
        <taxon>Bacillales</taxon>
        <taxon>Paenibacillaceae</taxon>
        <taxon>Paenibacillus</taxon>
    </lineage>
</organism>
<gene>
    <name evidence="1" type="ordered locus">KNP414_01627</name>
</gene>
<evidence type="ECO:0000313" key="2">
    <source>
        <dbReference type="Proteomes" id="UP000006620"/>
    </source>
</evidence>
<accession>F8FPG6</accession>
<protein>
    <submittedName>
        <fullName evidence="1">Uncharacterized protein</fullName>
    </submittedName>
</protein>
<sequence>MARWTGRKAVLLFVRMSPESVNEQPKSRRLGIEACGFY</sequence>
<reference evidence="2" key="1">
    <citation type="submission" date="2011-06" db="EMBL/GenBank/DDBJ databases">
        <title>Complete genome sequence of Paenibacillus mucilaginosus KNP414.</title>
        <authorList>
            <person name="Wang J."/>
            <person name="Hu S."/>
            <person name="Hu X."/>
            <person name="Zhang B."/>
            <person name="Dong D."/>
            <person name="Zhang S."/>
            <person name="Zhao K."/>
            <person name="Wu D."/>
        </authorList>
    </citation>
    <scope>NUCLEOTIDE SEQUENCE [LARGE SCALE GENOMIC DNA]</scope>
    <source>
        <strain evidence="2">KNP414</strain>
    </source>
</reference>
<evidence type="ECO:0000313" key="1">
    <source>
        <dbReference type="EMBL" id="AEI40190.1"/>
    </source>
</evidence>
<dbReference type="EMBL" id="CP002869">
    <property type="protein sequence ID" value="AEI40190.1"/>
    <property type="molecule type" value="Genomic_DNA"/>
</dbReference>
<reference evidence="1 2" key="2">
    <citation type="journal article" date="2013" name="Genome Announc.">
        <title>Genome Sequence of Growth-Improving Paenibacillus mucilaginosus Strain KNP414.</title>
        <authorList>
            <person name="Lu J.J."/>
            <person name="Wang J.F."/>
            <person name="Hu X.F."/>
        </authorList>
    </citation>
    <scope>NUCLEOTIDE SEQUENCE [LARGE SCALE GENOMIC DNA]</scope>
    <source>
        <strain evidence="1 2">KNP414</strain>
    </source>
</reference>
<dbReference type="KEGG" id="pms:KNP414_01627"/>
<dbReference type="HOGENOM" id="CLU_3330955_0_0_9"/>
<dbReference type="AlphaFoldDB" id="F8FPG6"/>
<dbReference type="Proteomes" id="UP000006620">
    <property type="component" value="Chromosome"/>
</dbReference>